<evidence type="ECO:0000256" key="3">
    <source>
        <dbReference type="ARBA" id="ARBA00022801"/>
    </source>
</evidence>
<dbReference type="FunFam" id="2.30.42.10:FF:000063">
    <property type="entry name" value="Peptidase, S41 family"/>
    <property type="match status" value="1"/>
</dbReference>
<dbReference type="InterPro" id="IPR036366">
    <property type="entry name" value="PGBDSf"/>
</dbReference>
<evidence type="ECO:0000256" key="1">
    <source>
        <dbReference type="ARBA" id="ARBA00009179"/>
    </source>
</evidence>
<dbReference type="Proteomes" id="UP000019050">
    <property type="component" value="Unassembled WGS sequence"/>
</dbReference>
<dbReference type="Gene3D" id="3.30.750.44">
    <property type="match status" value="1"/>
</dbReference>
<dbReference type="STRING" id="592010.GCWU000182_001557"/>
<dbReference type="CDD" id="cd06782">
    <property type="entry name" value="cpPDZ_CPP-like"/>
    <property type="match status" value="1"/>
</dbReference>
<sequence>MKLSKGLKWLSALLVTTSVVTTTVPVAAAPFSLFGSKEQLSDEDIQKIQEVYRSIREGYIEEIDKEKILEGALKGMVSATEDPYSEYFNKEESTAFDNAMSDSFEGIGVQFQVKGGEMVVISALDDTPASKAGLQPNDVIVSVDGTELKDKTTQEVMKLIRGPKGSEVKLVIRRGGSSFEVKLTRDTIPNYSVTSNLDEQDKTIAHIKIIQFGENTAKELENAVKKAREDGAKSFIFDLRNDPGGLLSQALAIGNMFLKDGDVILQTQERGSDPTVFSADTKLYGDFKITEPYVFLVDGGSASASEILAAAIKENTKHDLVGEKTFGKGTVQQVLNQSDLGELKLTIAKWLTPKGDWIHKQGIEPTVAVEQEPVAKAVSLSYDDTLAKGQSNDGVKNLALILKALGYELESTEYFDDKMEAAVKAFQKDKGLTEDGQVTGKTADALNEATREYLKAHDVQYDKAKEVLKQGNNS</sequence>
<dbReference type="SMART" id="SM00228">
    <property type="entry name" value="PDZ"/>
    <property type="match status" value="1"/>
</dbReference>
<dbReference type="GO" id="GO:0007165">
    <property type="term" value="P:signal transduction"/>
    <property type="evidence" value="ECO:0007669"/>
    <property type="project" value="TreeGrafter"/>
</dbReference>
<evidence type="ECO:0000256" key="6">
    <source>
        <dbReference type="SAM" id="SignalP"/>
    </source>
</evidence>
<dbReference type="GO" id="GO:0008236">
    <property type="term" value="F:serine-type peptidase activity"/>
    <property type="evidence" value="ECO:0007669"/>
    <property type="project" value="UniProtKB-KW"/>
</dbReference>
<feature type="signal peptide" evidence="6">
    <location>
        <begin position="1"/>
        <end position="28"/>
    </location>
</feature>
<accession>W1Q2T3</accession>
<dbReference type="eggNOG" id="COG0793">
    <property type="taxonomic scope" value="Bacteria"/>
</dbReference>
<evidence type="ECO:0000259" key="7">
    <source>
        <dbReference type="PROSITE" id="PS50106"/>
    </source>
</evidence>
<comment type="similarity">
    <text evidence="1 5">Belongs to the peptidase S41A family.</text>
</comment>
<keyword evidence="9" id="KW-1185">Reference proteome</keyword>
<dbReference type="EMBL" id="ACIN03000013">
    <property type="protein sequence ID" value="ESK65396.1"/>
    <property type="molecule type" value="Genomic_DNA"/>
</dbReference>
<dbReference type="InterPro" id="IPR041489">
    <property type="entry name" value="PDZ_6"/>
</dbReference>
<dbReference type="Gene3D" id="2.30.42.10">
    <property type="match status" value="1"/>
</dbReference>
<keyword evidence="2 5" id="KW-0645">Protease</keyword>
<dbReference type="Gene3D" id="3.90.226.10">
    <property type="entry name" value="2-enoyl-CoA Hydratase, Chain A, domain 1"/>
    <property type="match status" value="1"/>
</dbReference>
<dbReference type="RefSeq" id="WP_023392199.1">
    <property type="nucleotide sequence ID" value="NZ_KI535340.1"/>
</dbReference>
<dbReference type="GO" id="GO:0030288">
    <property type="term" value="C:outer membrane-bounded periplasmic space"/>
    <property type="evidence" value="ECO:0007669"/>
    <property type="project" value="TreeGrafter"/>
</dbReference>
<keyword evidence="6" id="KW-0732">Signal</keyword>
<dbReference type="Pfam" id="PF22694">
    <property type="entry name" value="CtpB_N-like"/>
    <property type="match status" value="1"/>
</dbReference>
<organism evidence="8 9">
    <name type="scientific">Abiotrophia defectiva ATCC 49176</name>
    <dbReference type="NCBI Taxonomy" id="592010"/>
    <lineage>
        <taxon>Bacteria</taxon>
        <taxon>Bacillati</taxon>
        <taxon>Bacillota</taxon>
        <taxon>Bacilli</taxon>
        <taxon>Lactobacillales</taxon>
        <taxon>Aerococcaceae</taxon>
        <taxon>Abiotrophia</taxon>
    </lineage>
</organism>
<dbReference type="InterPro" id="IPR001478">
    <property type="entry name" value="PDZ"/>
</dbReference>
<name>W1Q2T3_ABIDE</name>
<dbReference type="InterPro" id="IPR029045">
    <property type="entry name" value="ClpP/crotonase-like_dom_sf"/>
</dbReference>
<dbReference type="InterPro" id="IPR036365">
    <property type="entry name" value="PGBD-like_sf"/>
</dbReference>
<dbReference type="InterPro" id="IPR005151">
    <property type="entry name" value="Tail-specific_protease"/>
</dbReference>
<dbReference type="NCBIfam" id="TIGR00225">
    <property type="entry name" value="prc"/>
    <property type="match status" value="1"/>
</dbReference>
<evidence type="ECO:0000313" key="8">
    <source>
        <dbReference type="EMBL" id="ESK65396.1"/>
    </source>
</evidence>
<dbReference type="AlphaFoldDB" id="W1Q2T3"/>
<dbReference type="GeneID" id="84818055"/>
<evidence type="ECO:0000256" key="5">
    <source>
        <dbReference type="RuleBase" id="RU004404"/>
    </source>
</evidence>
<dbReference type="OrthoDB" id="9812068at2"/>
<evidence type="ECO:0000256" key="4">
    <source>
        <dbReference type="ARBA" id="ARBA00022825"/>
    </source>
</evidence>
<gene>
    <name evidence="8" type="ORF">GCWU000182_001557</name>
</gene>
<dbReference type="PROSITE" id="PS50106">
    <property type="entry name" value="PDZ"/>
    <property type="match status" value="1"/>
</dbReference>
<dbReference type="GO" id="GO:0006508">
    <property type="term" value="P:proteolysis"/>
    <property type="evidence" value="ECO:0007669"/>
    <property type="project" value="UniProtKB-KW"/>
</dbReference>
<dbReference type="SUPFAM" id="SSF47090">
    <property type="entry name" value="PGBD-like"/>
    <property type="match status" value="1"/>
</dbReference>
<dbReference type="HOGENOM" id="CLU_017295_3_0_9"/>
<dbReference type="Pfam" id="PF01471">
    <property type="entry name" value="PG_binding_1"/>
    <property type="match status" value="1"/>
</dbReference>
<dbReference type="InterPro" id="IPR004447">
    <property type="entry name" value="Peptidase_S41A"/>
</dbReference>
<dbReference type="InterPro" id="IPR036034">
    <property type="entry name" value="PDZ_sf"/>
</dbReference>
<reference evidence="8" key="1">
    <citation type="submission" date="2013-06" db="EMBL/GenBank/DDBJ databases">
        <authorList>
            <person name="Weinstock G."/>
            <person name="Sodergren E."/>
            <person name="Clifton S."/>
            <person name="Fulton L."/>
            <person name="Fulton B."/>
            <person name="Courtney L."/>
            <person name="Fronick C."/>
            <person name="Harrison M."/>
            <person name="Strong C."/>
            <person name="Farmer C."/>
            <person name="Delahaunty K."/>
            <person name="Markovic C."/>
            <person name="Hall O."/>
            <person name="Minx P."/>
            <person name="Tomlinson C."/>
            <person name="Mitreva M."/>
            <person name="Nelson J."/>
            <person name="Hou S."/>
            <person name="Wollam A."/>
            <person name="Pepin K.H."/>
            <person name="Johnson M."/>
            <person name="Bhonagiri V."/>
            <person name="Nash W.E."/>
            <person name="Warren W."/>
            <person name="Chinwalla A."/>
            <person name="Mardis E.R."/>
            <person name="Wilson R.K."/>
        </authorList>
    </citation>
    <scope>NUCLEOTIDE SEQUENCE [LARGE SCALE GENOMIC DNA]</scope>
    <source>
        <strain evidence="8">ATCC 49176</strain>
    </source>
</reference>
<evidence type="ECO:0000313" key="9">
    <source>
        <dbReference type="Proteomes" id="UP000019050"/>
    </source>
</evidence>
<dbReference type="InterPro" id="IPR055210">
    <property type="entry name" value="CtpA/B_N"/>
</dbReference>
<dbReference type="Gene3D" id="1.10.101.10">
    <property type="entry name" value="PGBD-like superfamily/PGBD"/>
    <property type="match status" value="1"/>
</dbReference>
<dbReference type="SMART" id="SM00245">
    <property type="entry name" value="TSPc"/>
    <property type="match status" value="1"/>
</dbReference>
<proteinExistence type="inferred from homology"/>
<dbReference type="GO" id="GO:0004175">
    <property type="term" value="F:endopeptidase activity"/>
    <property type="evidence" value="ECO:0007669"/>
    <property type="project" value="TreeGrafter"/>
</dbReference>
<keyword evidence="3 5" id="KW-0378">Hydrolase</keyword>
<dbReference type="SUPFAM" id="SSF52096">
    <property type="entry name" value="ClpP/crotonase"/>
    <property type="match status" value="1"/>
</dbReference>
<comment type="caution">
    <text evidence="8">The sequence shown here is derived from an EMBL/GenBank/DDBJ whole genome shotgun (WGS) entry which is preliminary data.</text>
</comment>
<dbReference type="InterPro" id="IPR002477">
    <property type="entry name" value="Peptidoglycan-bd-like"/>
</dbReference>
<dbReference type="Pfam" id="PF17820">
    <property type="entry name" value="PDZ_6"/>
    <property type="match status" value="1"/>
</dbReference>
<protein>
    <submittedName>
        <fullName evidence="8">Peptidase, S41 family</fullName>
    </submittedName>
</protein>
<dbReference type="PANTHER" id="PTHR32060">
    <property type="entry name" value="TAIL-SPECIFIC PROTEASE"/>
    <property type="match status" value="1"/>
</dbReference>
<feature type="domain" description="PDZ" evidence="7">
    <location>
        <begin position="97"/>
        <end position="175"/>
    </location>
</feature>
<evidence type="ECO:0000256" key="2">
    <source>
        <dbReference type="ARBA" id="ARBA00022670"/>
    </source>
</evidence>
<dbReference type="Pfam" id="PF03572">
    <property type="entry name" value="Peptidase_S41"/>
    <property type="match status" value="1"/>
</dbReference>
<dbReference type="SUPFAM" id="SSF50156">
    <property type="entry name" value="PDZ domain-like"/>
    <property type="match status" value="1"/>
</dbReference>
<dbReference type="PANTHER" id="PTHR32060:SF30">
    <property type="entry name" value="CARBOXY-TERMINAL PROCESSING PROTEASE CTPA"/>
    <property type="match status" value="1"/>
</dbReference>
<keyword evidence="4 5" id="KW-0720">Serine protease</keyword>
<dbReference type="CDD" id="cd07560">
    <property type="entry name" value="Peptidase_S41_CPP"/>
    <property type="match status" value="1"/>
</dbReference>
<feature type="chain" id="PRO_5004808703" evidence="6">
    <location>
        <begin position="29"/>
        <end position="474"/>
    </location>
</feature>